<feature type="transmembrane region" description="Helical" evidence="1">
    <location>
        <begin position="79"/>
        <end position="104"/>
    </location>
</feature>
<gene>
    <name evidence="3" type="ORF">SCF082_LOCUS22655</name>
</gene>
<feature type="transmembrane region" description="Helical" evidence="1">
    <location>
        <begin position="111"/>
        <end position="130"/>
    </location>
</feature>
<keyword evidence="2" id="KW-0732">Signal</keyword>
<accession>A0ABP0LIZ6</accession>
<keyword evidence="1" id="KW-0472">Membrane</keyword>
<sequence length="227" mass="24567">MPSLSCCLLILALFPWESSAHRHRMDSKSSFVVASNALHLSQGQVNEEPSRSFEVFGRNETEFVDCHSENFDAVAYGNMLVLICRVGTVFGLVALVMQLIIFCGLRWRVRLMMLISLLLGLLCLATPGIASSVAATHTVNNVCMKCGCSEEKRMHMTLGHKALGIVFVLFHGGSAAYFVGIVNIVLCCCMCHLFCYSPPPLPDAKQRLAQGAQAAAGAAQGAAQRKS</sequence>
<dbReference type="Proteomes" id="UP001642464">
    <property type="component" value="Unassembled WGS sequence"/>
</dbReference>
<keyword evidence="4" id="KW-1185">Reference proteome</keyword>
<name>A0ABP0LIZ6_9DINO</name>
<reference evidence="3 4" key="1">
    <citation type="submission" date="2024-02" db="EMBL/GenBank/DDBJ databases">
        <authorList>
            <person name="Chen Y."/>
            <person name="Shah S."/>
            <person name="Dougan E. K."/>
            <person name="Thang M."/>
            <person name="Chan C."/>
        </authorList>
    </citation>
    <scope>NUCLEOTIDE SEQUENCE [LARGE SCALE GENOMIC DNA]</scope>
</reference>
<keyword evidence="1" id="KW-1133">Transmembrane helix</keyword>
<feature type="transmembrane region" description="Helical" evidence="1">
    <location>
        <begin position="162"/>
        <end position="195"/>
    </location>
</feature>
<evidence type="ECO:0000313" key="3">
    <source>
        <dbReference type="EMBL" id="CAK9038539.1"/>
    </source>
</evidence>
<dbReference type="EMBL" id="CAXAMM010016280">
    <property type="protein sequence ID" value="CAK9038539.1"/>
    <property type="molecule type" value="Genomic_DNA"/>
</dbReference>
<proteinExistence type="predicted"/>
<evidence type="ECO:0000313" key="4">
    <source>
        <dbReference type="Proteomes" id="UP001642464"/>
    </source>
</evidence>
<evidence type="ECO:0000256" key="1">
    <source>
        <dbReference type="SAM" id="Phobius"/>
    </source>
</evidence>
<organism evidence="3 4">
    <name type="scientific">Durusdinium trenchii</name>
    <dbReference type="NCBI Taxonomy" id="1381693"/>
    <lineage>
        <taxon>Eukaryota</taxon>
        <taxon>Sar</taxon>
        <taxon>Alveolata</taxon>
        <taxon>Dinophyceae</taxon>
        <taxon>Suessiales</taxon>
        <taxon>Symbiodiniaceae</taxon>
        <taxon>Durusdinium</taxon>
    </lineage>
</organism>
<feature type="chain" id="PRO_5046925050" evidence="2">
    <location>
        <begin position="21"/>
        <end position="227"/>
    </location>
</feature>
<evidence type="ECO:0000256" key="2">
    <source>
        <dbReference type="SAM" id="SignalP"/>
    </source>
</evidence>
<keyword evidence="1" id="KW-0812">Transmembrane</keyword>
<comment type="caution">
    <text evidence="3">The sequence shown here is derived from an EMBL/GenBank/DDBJ whole genome shotgun (WGS) entry which is preliminary data.</text>
</comment>
<feature type="signal peptide" evidence="2">
    <location>
        <begin position="1"/>
        <end position="20"/>
    </location>
</feature>
<protein>
    <submittedName>
        <fullName evidence="3">Uncharacterized protein</fullName>
    </submittedName>
</protein>